<evidence type="ECO:0000313" key="9">
    <source>
        <dbReference type="Proteomes" id="UP000275925"/>
    </source>
</evidence>
<evidence type="ECO:0000256" key="7">
    <source>
        <dbReference type="SAM" id="Phobius"/>
    </source>
</evidence>
<dbReference type="Gene3D" id="1.20.1250.20">
    <property type="entry name" value="MFS general substrate transporter like domains"/>
    <property type="match status" value="1"/>
</dbReference>
<feature type="transmembrane region" description="Helical" evidence="7">
    <location>
        <begin position="339"/>
        <end position="362"/>
    </location>
</feature>
<keyword evidence="3" id="KW-1003">Cell membrane</keyword>
<dbReference type="PANTHER" id="PTHR23513:SF11">
    <property type="entry name" value="STAPHYLOFERRIN A TRANSPORTER"/>
    <property type="match status" value="1"/>
</dbReference>
<dbReference type="PANTHER" id="PTHR23513">
    <property type="entry name" value="INTEGRAL MEMBRANE EFFLUX PROTEIN-RELATED"/>
    <property type="match status" value="1"/>
</dbReference>
<keyword evidence="2" id="KW-0813">Transport</keyword>
<reference evidence="8 9" key="1">
    <citation type="journal article" date="2019" name="ISME J.">
        <title>Genome analyses of uncultured TG2/ZB3 bacteria in 'Margulisbacteria' specifically attached to ectosymbiotic spirochetes of protists in the termite gut.</title>
        <authorList>
            <person name="Utami Y.D."/>
            <person name="Kuwahara H."/>
            <person name="Igai K."/>
            <person name="Murakami T."/>
            <person name="Sugaya K."/>
            <person name="Morikawa T."/>
            <person name="Nagura Y."/>
            <person name="Yuki M."/>
            <person name="Deevong P."/>
            <person name="Inoue T."/>
            <person name="Kihara K."/>
            <person name="Lo N."/>
            <person name="Yamada A."/>
            <person name="Ohkuma M."/>
            <person name="Hongoh Y."/>
        </authorList>
    </citation>
    <scope>NUCLEOTIDE SEQUENCE [LARGE SCALE GENOMIC DNA]</scope>
    <source>
        <strain evidence="8">NkOx7-02</strain>
    </source>
</reference>
<dbReference type="EMBL" id="BGZO01000063">
    <property type="protein sequence ID" value="GBR76908.1"/>
    <property type="molecule type" value="Genomic_DNA"/>
</dbReference>
<dbReference type="InterPro" id="IPR036259">
    <property type="entry name" value="MFS_trans_sf"/>
</dbReference>
<keyword evidence="4 7" id="KW-0812">Transmembrane</keyword>
<keyword evidence="9" id="KW-1185">Reference proteome</keyword>
<feature type="transmembrane region" description="Helical" evidence="7">
    <location>
        <begin position="140"/>
        <end position="157"/>
    </location>
</feature>
<feature type="transmembrane region" description="Helical" evidence="7">
    <location>
        <begin position="258"/>
        <end position="277"/>
    </location>
</feature>
<accession>A0A388TI90</accession>
<dbReference type="Proteomes" id="UP000275925">
    <property type="component" value="Unassembled WGS sequence"/>
</dbReference>
<feature type="transmembrane region" description="Helical" evidence="7">
    <location>
        <begin position="283"/>
        <end position="302"/>
    </location>
</feature>
<evidence type="ECO:0000256" key="4">
    <source>
        <dbReference type="ARBA" id="ARBA00022692"/>
    </source>
</evidence>
<organism evidence="8 9">
    <name type="scientific">Candidatus Termititenax persephonae</name>
    <dbReference type="NCBI Taxonomy" id="2218525"/>
    <lineage>
        <taxon>Bacteria</taxon>
        <taxon>Bacillati</taxon>
        <taxon>Candidatus Margulisiibacteriota</taxon>
        <taxon>Candidatus Termititenacia</taxon>
        <taxon>Candidatus Termititenacales</taxon>
        <taxon>Candidatus Termititenacaceae</taxon>
        <taxon>Candidatus Termititenax</taxon>
    </lineage>
</organism>
<evidence type="ECO:0000256" key="1">
    <source>
        <dbReference type="ARBA" id="ARBA00004651"/>
    </source>
</evidence>
<feature type="transmembrane region" description="Helical" evidence="7">
    <location>
        <begin position="193"/>
        <end position="215"/>
    </location>
</feature>
<dbReference type="AlphaFoldDB" id="A0A388TI90"/>
<evidence type="ECO:0000256" key="6">
    <source>
        <dbReference type="ARBA" id="ARBA00023136"/>
    </source>
</evidence>
<name>A0A388TI90_9BACT</name>
<dbReference type="Pfam" id="PF05977">
    <property type="entry name" value="MFS_3"/>
    <property type="match status" value="1"/>
</dbReference>
<evidence type="ECO:0000256" key="5">
    <source>
        <dbReference type="ARBA" id="ARBA00022989"/>
    </source>
</evidence>
<comment type="caution">
    <text evidence="8">The sequence shown here is derived from an EMBL/GenBank/DDBJ whole genome shotgun (WGS) entry which is preliminary data.</text>
</comment>
<dbReference type="CDD" id="cd06173">
    <property type="entry name" value="MFS_MefA_like"/>
    <property type="match status" value="1"/>
</dbReference>
<feature type="transmembrane region" description="Helical" evidence="7">
    <location>
        <begin position="12"/>
        <end position="35"/>
    </location>
</feature>
<feature type="transmembrane region" description="Helical" evidence="7">
    <location>
        <begin position="47"/>
        <end position="64"/>
    </location>
</feature>
<evidence type="ECO:0000256" key="3">
    <source>
        <dbReference type="ARBA" id="ARBA00022475"/>
    </source>
</evidence>
<comment type="subcellular location">
    <subcellularLocation>
        <location evidence="1">Cell membrane</location>
        <topology evidence="1">Multi-pass membrane protein</topology>
    </subcellularLocation>
</comment>
<evidence type="ECO:0000313" key="8">
    <source>
        <dbReference type="EMBL" id="GBR76908.1"/>
    </source>
</evidence>
<keyword evidence="6 7" id="KW-0472">Membrane</keyword>
<evidence type="ECO:0000256" key="2">
    <source>
        <dbReference type="ARBA" id="ARBA00022448"/>
    </source>
</evidence>
<feature type="transmembrane region" description="Helical" evidence="7">
    <location>
        <begin position="314"/>
        <end position="333"/>
    </location>
</feature>
<dbReference type="SUPFAM" id="SSF103473">
    <property type="entry name" value="MFS general substrate transporter"/>
    <property type="match status" value="1"/>
</dbReference>
<gene>
    <name evidence="8" type="ORF">NO2_1380</name>
</gene>
<dbReference type="GO" id="GO:0005886">
    <property type="term" value="C:plasma membrane"/>
    <property type="evidence" value="ECO:0007669"/>
    <property type="project" value="UniProtKB-SubCell"/>
</dbReference>
<feature type="transmembrane region" description="Helical" evidence="7">
    <location>
        <begin position="227"/>
        <end position="246"/>
    </location>
</feature>
<feature type="transmembrane region" description="Helical" evidence="7">
    <location>
        <begin position="70"/>
        <end position="90"/>
    </location>
</feature>
<protein>
    <submittedName>
        <fullName evidence="8">Major facilitator superfamily permease</fullName>
    </submittedName>
</protein>
<sequence>MWLVYRLTQSSLLLGLCAFLGEIPVFILTPFAGVLSDRFNKKNLLRLYVLGATFLGLLLSLAGYGQVSWLPIYFILNTGLGIMSGLDNAARQALVSELVPSREYISNALSLFNMSNHCSRIISFSLFGLIIKLFGETGCFVFNTLFAFTMFVVLSAIPDSAVYQPERQVRAEPLWQSFREGARYLVSDKALSTLVLTVVGMSMVGMSYSVTLPVLAQEIFHGDAATFGWLMTGVSLGSLSATLQLACRKNILNLERDIWQAGLLWGVMFLLVAYNKILWLDWFLLALLGHGVVVQFGSNIILQTLVPPKYRGRLVSFYILAFHGMVPFGSLLLGRLISWFGVQAALAFCGVFCLGVMGWFYARRGIVAERIKLRR</sequence>
<keyword evidence="5 7" id="KW-1133">Transmembrane helix</keyword>
<proteinExistence type="predicted"/>
<dbReference type="InterPro" id="IPR010290">
    <property type="entry name" value="TM_effector"/>
</dbReference>